<dbReference type="Proteomes" id="UP000612746">
    <property type="component" value="Unassembled WGS sequence"/>
</dbReference>
<evidence type="ECO:0000256" key="6">
    <source>
        <dbReference type="ARBA" id="ARBA00022833"/>
    </source>
</evidence>
<dbReference type="GO" id="GO:0005634">
    <property type="term" value="C:nucleus"/>
    <property type="evidence" value="ECO:0007669"/>
    <property type="project" value="UniProtKB-SubCell"/>
</dbReference>
<feature type="region of interest" description="Disordered" evidence="10">
    <location>
        <begin position="583"/>
        <end position="689"/>
    </location>
</feature>
<keyword evidence="8" id="KW-0539">Nucleus</keyword>
<evidence type="ECO:0000256" key="2">
    <source>
        <dbReference type="ARBA" id="ARBA00010831"/>
    </source>
</evidence>
<feature type="compositionally biased region" description="Low complexity" evidence="10">
    <location>
        <begin position="393"/>
        <end position="423"/>
    </location>
</feature>
<gene>
    <name evidence="12" type="ORF">INT44_000498</name>
</gene>
<dbReference type="PANTHER" id="PTHR45718:SF8">
    <property type="entry name" value="GLIS FAMILY ZINC FINGER 2"/>
    <property type="match status" value="1"/>
</dbReference>
<accession>A0A8H7UE13</accession>
<evidence type="ECO:0000259" key="11">
    <source>
        <dbReference type="PROSITE" id="PS50157"/>
    </source>
</evidence>
<evidence type="ECO:0000256" key="10">
    <source>
        <dbReference type="SAM" id="MobiDB-lite"/>
    </source>
</evidence>
<comment type="similarity">
    <text evidence="2">Belongs to the GLI C2H2-type zinc-finger protein family.</text>
</comment>
<feature type="compositionally biased region" description="Low complexity" evidence="10">
    <location>
        <begin position="138"/>
        <end position="149"/>
    </location>
</feature>
<keyword evidence="7" id="KW-0238">DNA-binding</keyword>
<feature type="compositionally biased region" description="Low complexity" evidence="10">
    <location>
        <begin position="186"/>
        <end position="200"/>
    </location>
</feature>
<dbReference type="Pfam" id="PF23561">
    <property type="entry name" value="zf-C2H2_15"/>
    <property type="match status" value="1"/>
</dbReference>
<dbReference type="InterPro" id="IPR013087">
    <property type="entry name" value="Znf_C2H2_type"/>
</dbReference>
<dbReference type="SMART" id="SM00355">
    <property type="entry name" value="ZnF_C2H2"/>
    <property type="match status" value="4"/>
</dbReference>
<dbReference type="InterPro" id="IPR056436">
    <property type="entry name" value="Znf-C2H2_ZIC1-5/GLI1-3-like"/>
</dbReference>
<feature type="region of interest" description="Disordered" evidence="10">
    <location>
        <begin position="107"/>
        <end position="155"/>
    </location>
</feature>
<evidence type="ECO:0000256" key="9">
    <source>
        <dbReference type="PROSITE-ProRule" id="PRU00042"/>
    </source>
</evidence>
<dbReference type="Gene3D" id="3.30.160.60">
    <property type="entry name" value="Classic Zinc Finger"/>
    <property type="match status" value="4"/>
</dbReference>
<feature type="domain" description="C2H2-type" evidence="11">
    <location>
        <begin position="757"/>
        <end position="786"/>
    </location>
</feature>
<dbReference type="SUPFAM" id="SSF57667">
    <property type="entry name" value="beta-beta-alpha zinc fingers"/>
    <property type="match status" value="3"/>
</dbReference>
<evidence type="ECO:0000256" key="4">
    <source>
        <dbReference type="ARBA" id="ARBA00022737"/>
    </source>
</evidence>
<keyword evidence="5 9" id="KW-0863">Zinc-finger</keyword>
<dbReference type="InterPro" id="IPR043359">
    <property type="entry name" value="GLI-like"/>
</dbReference>
<keyword evidence="13" id="KW-1185">Reference proteome</keyword>
<evidence type="ECO:0000313" key="13">
    <source>
        <dbReference type="Proteomes" id="UP000612746"/>
    </source>
</evidence>
<evidence type="ECO:0000256" key="5">
    <source>
        <dbReference type="ARBA" id="ARBA00022771"/>
    </source>
</evidence>
<feature type="compositionally biased region" description="Basic and acidic residues" evidence="10">
    <location>
        <begin position="650"/>
        <end position="665"/>
    </location>
</feature>
<feature type="domain" description="C2H2-type" evidence="11">
    <location>
        <begin position="787"/>
        <end position="816"/>
    </location>
</feature>
<dbReference type="PANTHER" id="PTHR45718">
    <property type="entry name" value="TRANSCRIPTIONAL ACTIVATOR CUBITUS INTERRUPTUS"/>
    <property type="match status" value="1"/>
</dbReference>
<dbReference type="GO" id="GO:0008270">
    <property type="term" value="F:zinc ion binding"/>
    <property type="evidence" value="ECO:0007669"/>
    <property type="project" value="UniProtKB-KW"/>
</dbReference>
<reference evidence="12" key="1">
    <citation type="submission" date="2020-12" db="EMBL/GenBank/DDBJ databases">
        <title>Metabolic potential, ecology and presence of endohyphal bacteria is reflected in genomic diversity of Mucoromycotina.</title>
        <authorList>
            <person name="Muszewska A."/>
            <person name="Okrasinska A."/>
            <person name="Steczkiewicz K."/>
            <person name="Drgas O."/>
            <person name="Orlowska M."/>
            <person name="Perlinska-Lenart U."/>
            <person name="Aleksandrzak-Piekarczyk T."/>
            <person name="Szatraj K."/>
            <person name="Zielenkiewicz U."/>
            <person name="Pilsyk S."/>
            <person name="Malc E."/>
            <person name="Mieczkowski P."/>
            <person name="Kruszewska J.S."/>
            <person name="Biernat P."/>
            <person name="Pawlowska J."/>
        </authorList>
    </citation>
    <scope>NUCLEOTIDE SEQUENCE</scope>
    <source>
        <strain evidence="12">WA0000051536</strain>
    </source>
</reference>
<evidence type="ECO:0000313" key="12">
    <source>
        <dbReference type="EMBL" id="KAG2176019.1"/>
    </source>
</evidence>
<dbReference type="Pfam" id="PF00096">
    <property type="entry name" value="zf-C2H2"/>
    <property type="match status" value="1"/>
</dbReference>
<dbReference type="GO" id="GO:0000978">
    <property type="term" value="F:RNA polymerase II cis-regulatory region sequence-specific DNA binding"/>
    <property type="evidence" value="ECO:0007669"/>
    <property type="project" value="TreeGrafter"/>
</dbReference>
<protein>
    <recommendedName>
        <fullName evidence="11">C2H2-type domain-containing protein</fullName>
    </recommendedName>
</protein>
<feature type="compositionally biased region" description="Acidic residues" evidence="10">
    <location>
        <begin position="666"/>
        <end position="685"/>
    </location>
</feature>
<comment type="subcellular location">
    <subcellularLocation>
        <location evidence="1">Nucleus</location>
    </subcellularLocation>
</comment>
<dbReference type="InterPro" id="IPR036236">
    <property type="entry name" value="Znf_C2H2_sf"/>
</dbReference>
<organism evidence="12 13">
    <name type="scientific">Umbelopsis vinacea</name>
    <dbReference type="NCBI Taxonomy" id="44442"/>
    <lineage>
        <taxon>Eukaryota</taxon>
        <taxon>Fungi</taxon>
        <taxon>Fungi incertae sedis</taxon>
        <taxon>Mucoromycota</taxon>
        <taxon>Mucoromycotina</taxon>
        <taxon>Umbelopsidomycetes</taxon>
        <taxon>Umbelopsidales</taxon>
        <taxon>Umbelopsidaceae</taxon>
        <taxon>Umbelopsis</taxon>
    </lineage>
</organism>
<feature type="region of interest" description="Disordered" evidence="10">
    <location>
        <begin position="186"/>
        <end position="212"/>
    </location>
</feature>
<feature type="domain" description="C2H2-type" evidence="11">
    <location>
        <begin position="724"/>
        <end position="756"/>
    </location>
</feature>
<feature type="region of interest" description="Disordered" evidence="10">
    <location>
        <begin position="393"/>
        <end position="467"/>
    </location>
</feature>
<dbReference type="GO" id="GO:0000981">
    <property type="term" value="F:DNA-binding transcription factor activity, RNA polymerase II-specific"/>
    <property type="evidence" value="ECO:0007669"/>
    <property type="project" value="TreeGrafter"/>
</dbReference>
<keyword evidence="6" id="KW-0862">Zinc</keyword>
<dbReference type="OrthoDB" id="4748970at2759"/>
<evidence type="ECO:0000256" key="7">
    <source>
        <dbReference type="ARBA" id="ARBA00023125"/>
    </source>
</evidence>
<dbReference type="PROSITE" id="PS00028">
    <property type="entry name" value="ZINC_FINGER_C2H2_1"/>
    <property type="match status" value="3"/>
</dbReference>
<dbReference type="PROSITE" id="PS50157">
    <property type="entry name" value="ZINC_FINGER_C2H2_2"/>
    <property type="match status" value="3"/>
</dbReference>
<evidence type="ECO:0000256" key="3">
    <source>
        <dbReference type="ARBA" id="ARBA00022723"/>
    </source>
</evidence>
<sequence length="966" mass="105968">MQMIDRQLEAVAKQQGQNEAVMSQLLFMGQSHNGQLLMANDQQGHHNQLQPSLLDEAKRSEQEAMLANEANINSQMQLGAHDPNSIMHQQNEALQQQHNQILADHLSSQSTTPQNEHTMMQQQQQQQATPPLPQHPTGDQQQNGGQMQQPTSDDVNEQTVYNPMLQSMPNPVPLSGGVMQDLGERQLQQQSPAASMSQPQILSNPSSHSSTPHLHAQEVVGSQHHTPEQQHEQILQGIMASVSHTMASNTHDASLQQQQAQVAAMQHAVAQHVQAQQMAAAVAAQQATPGMAYDGDMKQQQQTSPSMNQMMSAAATDPQNYNNAVMGNAKEVQVPASHVVPSQLGSSMAQNMNSVVSDTMMQHVHVEQQNQRSYNTMRNNMMEANQAVQMHSALMQQQQMQQLHQHIQAMHNSQTQQQQQQQQPSQEDLSSAEHGTKRPYDAGATAAAQQRKSRRHTVSSPYPSHLNMLQKPNLYIDTANLQSRHQPPFVPIVPSQMGQSPTTNHGASLPGSIANSPQEGKYPGGFNHIALPARPTSLSQMNIESQSTASLSRNVAQAAHVSVKEFEHMSREQLISRLVQLEQEKRGHSPGSNSAHSATTPIPSTLQQSTTAETMHDNARPSAAEAAVTDTSTNPDDDDDGPNTPTDNHASTDKVKAEGGESKNDDGEEEDVDEDEDEDADEDAPKEEQKMQCRWINCGLVCETLESLISHIGEAHVGSGKASYSCNWEGCARAQKPFTKRHKMYNHLRTHTGERPYVCHKEGCGKRFSRPDSLTTHIKTHSNIRPYVCSFKGCKKAYYHSRSLKKHERTHAGHDSGETNDANIGYIPSQMDAQNVAGGYPTYAPRPPPYVQPPPPYNAQPIPTPEKMAENQAAYMAHHQEQQAAAAAGINVSQLGQMASMNAYAQPGQNPGGQIYNPLVAIKYNPPGQQIQPSIPHQQQFSGNNTPISMSNQPSQAYAYGAHPSI</sequence>
<feature type="compositionally biased region" description="Polar residues" evidence="10">
    <location>
        <begin position="201"/>
        <end position="212"/>
    </location>
</feature>
<dbReference type="AlphaFoldDB" id="A0A8H7UE13"/>
<dbReference type="FunFam" id="3.30.160.60:FF:000125">
    <property type="entry name" value="Putative zinc finger protein 143"/>
    <property type="match status" value="1"/>
</dbReference>
<feature type="compositionally biased region" description="Polar residues" evidence="10">
    <location>
        <begin position="107"/>
        <end position="120"/>
    </location>
</feature>
<feature type="compositionally biased region" description="Polar residues" evidence="10">
    <location>
        <begin position="590"/>
        <end position="613"/>
    </location>
</feature>
<proteinExistence type="inferred from homology"/>
<name>A0A8H7UE13_9FUNG</name>
<evidence type="ECO:0000256" key="8">
    <source>
        <dbReference type="ARBA" id="ARBA00023242"/>
    </source>
</evidence>
<keyword evidence="4" id="KW-0677">Repeat</keyword>
<keyword evidence="3" id="KW-0479">Metal-binding</keyword>
<evidence type="ECO:0000256" key="1">
    <source>
        <dbReference type="ARBA" id="ARBA00004123"/>
    </source>
</evidence>
<comment type="caution">
    <text evidence="12">The sequence shown here is derived from an EMBL/GenBank/DDBJ whole genome shotgun (WGS) entry which is preliminary data.</text>
</comment>
<dbReference type="EMBL" id="JAEPRA010000014">
    <property type="protein sequence ID" value="KAG2176019.1"/>
    <property type="molecule type" value="Genomic_DNA"/>
</dbReference>